<dbReference type="GO" id="GO:0061798">
    <property type="term" value="F:GTP 3',8'-cyclase activity"/>
    <property type="evidence" value="ECO:0007669"/>
    <property type="project" value="TreeGrafter"/>
</dbReference>
<evidence type="ECO:0000259" key="6">
    <source>
        <dbReference type="PROSITE" id="PS51918"/>
    </source>
</evidence>
<dbReference type="CDD" id="cd01335">
    <property type="entry name" value="Radical_SAM"/>
    <property type="match status" value="1"/>
</dbReference>
<keyword evidence="4" id="KW-0411">Iron-sulfur</keyword>
<feature type="non-terminal residue" evidence="7">
    <location>
        <position position="214"/>
    </location>
</feature>
<dbReference type="InterPro" id="IPR058240">
    <property type="entry name" value="rSAM_sf"/>
</dbReference>
<dbReference type="InterPro" id="IPR006638">
    <property type="entry name" value="Elp3/MiaA/NifB-like_rSAM"/>
</dbReference>
<evidence type="ECO:0000256" key="1">
    <source>
        <dbReference type="ARBA" id="ARBA00022691"/>
    </source>
</evidence>
<dbReference type="SFLD" id="SFLDS00029">
    <property type="entry name" value="Radical_SAM"/>
    <property type="match status" value="1"/>
</dbReference>
<dbReference type="InterPro" id="IPR007197">
    <property type="entry name" value="rSAM"/>
</dbReference>
<proteinExistence type="predicted"/>
<dbReference type="GO" id="GO:0046872">
    <property type="term" value="F:metal ion binding"/>
    <property type="evidence" value="ECO:0007669"/>
    <property type="project" value="UniProtKB-KW"/>
</dbReference>
<dbReference type="PROSITE" id="PS51918">
    <property type="entry name" value="RADICAL_SAM"/>
    <property type="match status" value="1"/>
</dbReference>
<reference evidence="7" key="1">
    <citation type="submission" date="2018-05" db="EMBL/GenBank/DDBJ databases">
        <authorList>
            <person name="Lanie J.A."/>
            <person name="Ng W.-L."/>
            <person name="Kazmierczak K.M."/>
            <person name="Andrzejewski T.M."/>
            <person name="Davidsen T.M."/>
            <person name="Wayne K.J."/>
            <person name="Tettelin H."/>
            <person name="Glass J.I."/>
            <person name="Rusch D."/>
            <person name="Podicherti R."/>
            <person name="Tsui H.-C.T."/>
            <person name="Winkler M.E."/>
        </authorList>
    </citation>
    <scope>NUCLEOTIDE SEQUENCE</scope>
</reference>
<sequence>MIVDNLGRSFKNLRVSLTAACNYACTYCVPDGKRLMPARNELSARELLKLVGYIQEAAGIEKLRITGGDPLVTPKFDEFLLGVSKFPLRDISLTTNGQLLLQKAAVLKKSGIKRINISLDTLNPLKFKQIARGGDLDTVLAGIDKMLELGIKIKINMVPMRNQNLADVQRLLEYSLQRGIELRFIELMRMGHLLHGSSFQQEFLSMQAILDEIA</sequence>
<dbReference type="PANTHER" id="PTHR22960:SF0">
    <property type="entry name" value="MOLYBDENUM COFACTOR BIOSYNTHESIS PROTEIN 1"/>
    <property type="match status" value="1"/>
</dbReference>
<dbReference type="InterPro" id="IPR050105">
    <property type="entry name" value="MoCo_biosynth_MoaA/MoaC"/>
</dbReference>
<dbReference type="Pfam" id="PF04055">
    <property type="entry name" value="Radical_SAM"/>
    <property type="match status" value="1"/>
</dbReference>
<dbReference type="AlphaFoldDB" id="A0A382JZK8"/>
<feature type="domain" description="Radical SAM core" evidence="6">
    <location>
        <begin position="5"/>
        <end position="214"/>
    </location>
</feature>
<accession>A0A382JZK8</accession>
<keyword evidence="1" id="KW-0949">S-adenosyl-L-methionine</keyword>
<keyword evidence="5" id="KW-0501">Molybdenum cofactor biosynthesis</keyword>
<dbReference type="GO" id="GO:0006777">
    <property type="term" value="P:Mo-molybdopterin cofactor biosynthetic process"/>
    <property type="evidence" value="ECO:0007669"/>
    <property type="project" value="UniProtKB-KW"/>
</dbReference>
<dbReference type="GO" id="GO:0061799">
    <property type="term" value="F:cyclic pyranopterin monophosphate synthase activity"/>
    <property type="evidence" value="ECO:0007669"/>
    <property type="project" value="TreeGrafter"/>
</dbReference>
<dbReference type="GO" id="GO:0051536">
    <property type="term" value="F:iron-sulfur cluster binding"/>
    <property type="evidence" value="ECO:0007669"/>
    <property type="project" value="UniProtKB-KW"/>
</dbReference>
<evidence type="ECO:0000256" key="2">
    <source>
        <dbReference type="ARBA" id="ARBA00022723"/>
    </source>
</evidence>
<dbReference type="Gene3D" id="3.20.20.70">
    <property type="entry name" value="Aldolase class I"/>
    <property type="match status" value="1"/>
</dbReference>
<dbReference type="PANTHER" id="PTHR22960">
    <property type="entry name" value="MOLYBDOPTERIN COFACTOR SYNTHESIS PROTEIN A"/>
    <property type="match status" value="1"/>
</dbReference>
<evidence type="ECO:0000256" key="3">
    <source>
        <dbReference type="ARBA" id="ARBA00023004"/>
    </source>
</evidence>
<dbReference type="InterPro" id="IPR013785">
    <property type="entry name" value="Aldolase_TIM"/>
</dbReference>
<keyword evidence="2" id="KW-0479">Metal-binding</keyword>
<evidence type="ECO:0000313" key="7">
    <source>
        <dbReference type="EMBL" id="SVC18024.1"/>
    </source>
</evidence>
<keyword evidence="3" id="KW-0408">Iron</keyword>
<dbReference type="SFLD" id="SFLDG01067">
    <property type="entry name" value="SPASM/twitch_domain_containing"/>
    <property type="match status" value="1"/>
</dbReference>
<protein>
    <recommendedName>
        <fullName evidence="6">Radical SAM core domain-containing protein</fullName>
    </recommendedName>
</protein>
<dbReference type="SFLD" id="SFLDG01386">
    <property type="entry name" value="main_SPASM_domain-containing"/>
    <property type="match status" value="1"/>
</dbReference>
<dbReference type="EMBL" id="UINC01077683">
    <property type="protein sequence ID" value="SVC18024.1"/>
    <property type="molecule type" value="Genomic_DNA"/>
</dbReference>
<organism evidence="7">
    <name type="scientific">marine metagenome</name>
    <dbReference type="NCBI Taxonomy" id="408172"/>
    <lineage>
        <taxon>unclassified sequences</taxon>
        <taxon>metagenomes</taxon>
        <taxon>ecological metagenomes</taxon>
    </lineage>
</organism>
<name>A0A382JZK8_9ZZZZ</name>
<dbReference type="SMART" id="SM00729">
    <property type="entry name" value="Elp3"/>
    <property type="match status" value="1"/>
</dbReference>
<dbReference type="SUPFAM" id="SSF102114">
    <property type="entry name" value="Radical SAM enzymes"/>
    <property type="match status" value="1"/>
</dbReference>
<gene>
    <name evidence="7" type="ORF">METZ01_LOCUS270878</name>
</gene>
<evidence type="ECO:0000256" key="5">
    <source>
        <dbReference type="ARBA" id="ARBA00023150"/>
    </source>
</evidence>
<evidence type="ECO:0000256" key="4">
    <source>
        <dbReference type="ARBA" id="ARBA00023014"/>
    </source>
</evidence>